<dbReference type="PANTHER" id="PTHR24171">
    <property type="entry name" value="ANKYRIN REPEAT DOMAIN-CONTAINING PROTEIN 39-RELATED"/>
    <property type="match status" value="1"/>
</dbReference>
<dbReference type="Proteomes" id="UP000626109">
    <property type="component" value="Unassembled WGS sequence"/>
</dbReference>
<gene>
    <name evidence="5" type="ORF">PGLA2088_LOCUS30243</name>
</gene>
<evidence type="ECO:0000313" key="6">
    <source>
        <dbReference type="Proteomes" id="UP000626109"/>
    </source>
</evidence>
<feature type="repeat" description="ANK" evidence="3">
    <location>
        <begin position="54"/>
        <end position="86"/>
    </location>
</feature>
<evidence type="ECO:0000256" key="3">
    <source>
        <dbReference type="PROSITE-ProRule" id="PRU00023"/>
    </source>
</evidence>
<organism evidence="5 6">
    <name type="scientific">Polarella glacialis</name>
    <name type="common">Dinoflagellate</name>
    <dbReference type="NCBI Taxonomy" id="89957"/>
    <lineage>
        <taxon>Eukaryota</taxon>
        <taxon>Sar</taxon>
        <taxon>Alveolata</taxon>
        <taxon>Dinophyceae</taxon>
        <taxon>Suessiales</taxon>
        <taxon>Suessiaceae</taxon>
        <taxon>Polarella</taxon>
    </lineage>
</organism>
<feature type="region of interest" description="Disordered" evidence="4">
    <location>
        <begin position="152"/>
        <end position="197"/>
    </location>
</feature>
<dbReference type="GO" id="GO:0085020">
    <property type="term" value="P:protein K6-linked ubiquitination"/>
    <property type="evidence" value="ECO:0007669"/>
    <property type="project" value="TreeGrafter"/>
</dbReference>
<dbReference type="AlphaFoldDB" id="A0A813KBA5"/>
<dbReference type="InterPro" id="IPR002110">
    <property type="entry name" value="Ankyrin_rpt"/>
</dbReference>
<feature type="non-terminal residue" evidence="5">
    <location>
        <position position="1"/>
    </location>
</feature>
<dbReference type="InterPro" id="IPR036770">
    <property type="entry name" value="Ankyrin_rpt-contain_sf"/>
</dbReference>
<protein>
    <recommendedName>
        <fullName evidence="7">ANK_REP_REGION domain-containing protein</fullName>
    </recommendedName>
</protein>
<evidence type="ECO:0000256" key="1">
    <source>
        <dbReference type="ARBA" id="ARBA00022737"/>
    </source>
</evidence>
<evidence type="ECO:0000256" key="2">
    <source>
        <dbReference type="ARBA" id="ARBA00023043"/>
    </source>
</evidence>
<sequence length="231" mass="23554">EWRQQRDSFRARPARLVAAGGNLVAAAERGGLEECRRLLEDGEAGRLNLQTAPDGMTALCAAAGHGHAEVVRLLLAASADPRLPCQSGSNATALHMAAQNGHGKVCMALLNAGADPMCPDAQGVTPRDHAAQAEAVWPHFAAVGCERAAPGDGVPSAAAPPGRLRGSRGYGSGGTAPLFHGQGQAAAARPSSRSGTWRPVAVKPIDILAAEPSGCEVSQPPGSMTLRSLGL</sequence>
<evidence type="ECO:0000256" key="4">
    <source>
        <dbReference type="SAM" id="MobiDB-lite"/>
    </source>
</evidence>
<accession>A0A813KBA5</accession>
<dbReference type="SUPFAM" id="SSF48403">
    <property type="entry name" value="Ankyrin repeat"/>
    <property type="match status" value="1"/>
</dbReference>
<dbReference type="Gene3D" id="1.25.40.20">
    <property type="entry name" value="Ankyrin repeat-containing domain"/>
    <property type="match status" value="1"/>
</dbReference>
<dbReference type="PROSITE" id="PS50088">
    <property type="entry name" value="ANK_REPEAT"/>
    <property type="match status" value="2"/>
</dbReference>
<comment type="caution">
    <text evidence="5">The sequence shown here is derived from an EMBL/GenBank/DDBJ whole genome shotgun (WGS) entry which is preliminary data.</text>
</comment>
<reference evidence="5" key="1">
    <citation type="submission" date="2021-02" db="EMBL/GenBank/DDBJ databases">
        <authorList>
            <person name="Dougan E. K."/>
            <person name="Rhodes N."/>
            <person name="Thang M."/>
            <person name="Chan C."/>
        </authorList>
    </citation>
    <scope>NUCLEOTIDE SEQUENCE</scope>
</reference>
<keyword evidence="2 3" id="KW-0040">ANK repeat</keyword>
<feature type="repeat" description="ANK" evidence="3">
    <location>
        <begin position="89"/>
        <end position="121"/>
    </location>
</feature>
<proteinExistence type="predicted"/>
<dbReference type="GO" id="GO:0004842">
    <property type="term" value="F:ubiquitin-protein transferase activity"/>
    <property type="evidence" value="ECO:0007669"/>
    <property type="project" value="TreeGrafter"/>
</dbReference>
<dbReference type="PANTHER" id="PTHR24171:SF8">
    <property type="entry name" value="BRCA1-ASSOCIATED RING DOMAIN PROTEIN 1"/>
    <property type="match status" value="1"/>
</dbReference>
<dbReference type="EMBL" id="CAJNNW010028717">
    <property type="protein sequence ID" value="CAE8697314.1"/>
    <property type="molecule type" value="Genomic_DNA"/>
</dbReference>
<evidence type="ECO:0000313" key="5">
    <source>
        <dbReference type="EMBL" id="CAE8697314.1"/>
    </source>
</evidence>
<evidence type="ECO:0008006" key="7">
    <source>
        <dbReference type="Google" id="ProtNLM"/>
    </source>
</evidence>
<dbReference type="PROSITE" id="PS50297">
    <property type="entry name" value="ANK_REP_REGION"/>
    <property type="match status" value="2"/>
</dbReference>
<dbReference type="Pfam" id="PF12796">
    <property type="entry name" value="Ank_2"/>
    <property type="match status" value="1"/>
</dbReference>
<keyword evidence="1" id="KW-0677">Repeat</keyword>
<dbReference type="SMART" id="SM00248">
    <property type="entry name" value="ANK"/>
    <property type="match status" value="2"/>
</dbReference>
<name>A0A813KBA5_POLGL</name>